<name>A0A0V1LZ55_9BILA</name>
<feature type="non-terminal residue" evidence="1">
    <location>
        <position position="1"/>
    </location>
</feature>
<gene>
    <name evidence="1" type="ORF">T10_2458</name>
</gene>
<dbReference type="AlphaFoldDB" id="A0A0V1LZ55"/>
<evidence type="ECO:0000313" key="1">
    <source>
        <dbReference type="EMBL" id="KRZ64781.1"/>
    </source>
</evidence>
<organism evidence="1 2">
    <name type="scientific">Trichinella papuae</name>
    <dbReference type="NCBI Taxonomy" id="268474"/>
    <lineage>
        <taxon>Eukaryota</taxon>
        <taxon>Metazoa</taxon>
        <taxon>Ecdysozoa</taxon>
        <taxon>Nematoda</taxon>
        <taxon>Enoplea</taxon>
        <taxon>Dorylaimia</taxon>
        <taxon>Trichinellida</taxon>
        <taxon>Trichinellidae</taxon>
        <taxon>Trichinella</taxon>
    </lineage>
</organism>
<comment type="caution">
    <text evidence="1">The sequence shown here is derived from an EMBL/GenBank/DDBJ whole genome shotgun (WGS) entry which is preliminary data.</text>
</comment>
<dbReference type="Proteomes" id="UP000054843">
    <property type="component" value="Unassembled WGS sequence"/>
</dbReference>
<evidence type="ECO:0000313" key="2">
    <source>
        <dbReference type="Proteomes" id="UP000054843"/>
    </source>
</evidence>
<proteinExistence type="predicted"/>
<sequence>LKEYEQCVSRGFTRVPGRFYSYWPGEPSDELDQSERCVGDQWTRRVSFSDIELESSVEFIRVRFRITDVGITFL</sequence>
<protein>
    <submittedName>
        <fullName evidence="1">Uncharacterized protein</fullName>
    </submittedName>
</protein>
<dbReference type="EMBL" id="JYDO01000780">
    <property type="protein sequence ID" value="KRZ64781.1"/>
    <property type="molecule type" value="Genomic_DNA"/>
</dbReference>
<keyword evidence="2" id="KW-1185">Reference proteome</keyword>
<accession>A0A0V1LZ55</accession>
<reference evidence="1 2" key="1">
    <citation type="submission" date="2015-01" db="EMBL/GenBank/DDBJ databases">
        <title>Evolution of Trichinella species and genotypes.</title>
        <authorList>
            <person name="Korhonen P.K."/>
            <person name="Edoardo P."/>
            <person name="Giuseppe L.R."/>
            <person name="Gasser R.B."/>
        </authorList>
    </citation>
    <scope>NUCLEOTIDE SEQUENCE [LARGE SCALE GENOMIC DNA]</scope>
    <source>
        <strain evidence="1">ISS1980</strain>
    </source>
</reference>